<dbReference type="Gene3D" id="2.10.109.10">
    <property type="entry name" value="Umud Fragment, subunit A"/>
    <property type="match status" value="1"/>
</dbReference>
<dbReference type="Proteomes" id="UP000438914">
    <property type="component" value="Unassembled WGS sequence"/>
</dbReference>
<name>A0A7K0KEF5_9BACT</name>
<comment type="caution">
    <text evidence="1">The sequence shown here is derived from an EMBL/GenBank/DDBJ whole genome shotgun (WGS) entry which is preliminary data.</text>
</comment>
<dbReference type="InterPro" id="IPR036286">
    <property type="entry name" value="LexA/Signal_pep-like_sf"/>
</dbReference>
<dbReference type="EMBL" id="VUNG01000012">
    <property type="protein sequence ID" value="MST84316.1"/>
    <property type="molecule type" value="Genomic_DNA"/>
</dbReference>
<keyword evidence="2" id="KW-1185">Reference proteome</keyword>
<evidence type="ECO:0000313" key="2">
    <source>
        <dbReference type="Proteomes" id="UP000438914"/>
    </source>
</evidence>
<organism evidence="1 2">
    <name type="scientific">Hallella mizrahii</name>
    <dbReference type="NCBI Taxonomy" id="2606637"/>
    <lineage>
        <taxon>Bacteria</taxon>
        <taxon>Pseudomonadati</taxon>
        <taxon>Bacteroidota</taxon>
        <taxon>Bacteroidia</taxon>
        <taxon>Bacteroidales</taxon>
        <taxon>Prevotellaceae</taxon>
        <taxon>Hallella</taxon>
    </lineage>
</organism>
<dbReference type="SUPFAM" id="SSF51306">
    <property type="entry name" value="LexA/Signal peptidase"/>
    <property type="match status" value="1"/>
</dbReference>
<proteinExistence type="predicted"/>
<protein>
    <submittedName>
        <fullName evidence="1">Signal peptidase</fullName>
    </submittedName>
</protein>
<dbReference type="AlphaFoldDB" id="A0A7K0KEF5"/>
<accession>A0A7K0KEF5</accession>
<reference evidence="1 2" key="1">
    <citation type="submission" date="2019-08" db="EMBL/GenBank/DDBJ databases">
        <title>In-depth cultivation of the pig gut microbiome towards novel bacterial diversity and tailored functional studies.</title>
        <authorList>
            <person name="Wylensek D."/>
            <person name="Hitch T.C.A."/>
            <person name="Clavel T."/>
        </authorList>
    </citation>
    <scope>NUCLEOTIDE SEQUENCE [LARGE SCALE GENOMIC DNA]</scope>
    <source>
        <strain evidence="1 2">LKV-178-WT-2A</strain>
    </source>
</reference>
<evidence type="ECO:0000313" key="1">
    <source>
        <dbReference type="EMBL" id="MST84316.1"/>
    </source>
</evidence>
<gene>
    <name evidence="1" type="ORF">FYJ73_06485</name>
</gene>
<sequence>MVAVHAFAFAVCTLPTGFGNEYHKGDRVVVNKLVRDSFRRGDLVLYYPDWRVTSRYADSPMNIGRIEAIPGDTIRLGKDRFRIPLRCCHKCRCMDCKLYLVNTGQGQTLVHLHQIVGKAYRLTP</sequence>